<comment type="subcellular location">
    <subcellularLocation>
        <location evidence="1">Cell membrane</location>
        <topology evidence="1">Multi-pass membrane protein</topology>
    </subcellularLocation>
</comment>
<organism evidence="8 9">
    <name type="scientific">Chitinimonas lacunae</name>
    <dbReference type="NCBI Taxonomy" id="1963018"/>
    <lineage>
        <taxon>Bacteria</taxon>
        <taxon>Pseudomonadati</taxon>
        <taxon>Pseudomonadota</taxon>
        <taxon>Betaproteobacteria</taxon>
        <taxon>Neisseriales</taxon>
        <taxon>Chitinibacteraceae</taxon>
        <taxon>Chitinimonas</taxon>
    </lineage>
</organism>
<keyword evidence="3 6" id="KW-0812">Transmembrane</keyword>
<feature type="transmembrane region" description="Helical" evidence="6">
    <location>
        <begin position="77"/>
        <end position="96"/>
    </location>
</feature>
<gene>
    <name evidence="8" type="ORF">ACFOW7_04785</name>
</gene>
<protein>
    <submittedName>
        <fullName evidence="8">MFS transporter</fullName>
    </submittedName>
</protein>
<dbReference type="InterPro" id="IPR050189">
    <property type="entry name" value="MFS_Efflux_Transporters"/>
</dbReference>
<dbReference type="Proteomes" id="UP001595791">
    <property type="component" value="Unassembled WGS sequence"/>
</dbReference>
<feature type="domain" description="Major facilitator superfamily (MFS) profile" evidence="7">
    <location>
        <begin position="11"/>
        <end position="391"/>
    </location>
</feature>
<evidence type="ECO:0000256" key="2">
    <source>
        <dbReference type="ARBA" id="ARBA00022475"/>
    </source>
</evidence>
<feature type="transmembrane region" description="Helical" evidence="6">
    <location>
        <begin position="247"/>
        <end position="266"/>
    </location>
</feature>
<dbReference type="PROSITE" id="PS50850">
    <property type="entry name" value="MFS"/>
    <property type="match status" value="1"/>
</dbReference>
<evidence type="ECO:0000256" key="4">
    <source>
        <dbReference type="ARBA" id="ARBA00022989"/>
    </source>
</evidence>
<evidence type="ECO:0000313" key="9">
    <source>
        <dbReference type="Proteomes" id="UP001595791"/>
    </source>
</evidence>
<dbReference type="PANTHER" id="PTHR43124">
    <property type="entry name" value="PURINE EFFLUX PUMP PBUE"/>
    <property type="match status" value="1"/>
</dbReference>
<dbReference type="InterPro" id="IPR036259">
    <property type="entry name" value="MFS_trans_sf"/>
</dbReference>
<feature type="transmembrane region" description="Helical" evidence="6">
    <location>
        <begin position="12"/>
        <end position="32"/>
    </location>
</feature>
<dbReference type="EMBL" id="JBHSBU010000001">
    <property type="protein sequence ID" value="MFC4158676.1"/>
    <property type="molecule type" value="Genomic_DNA"/>
</dbReference>
<dbReference type="Pfam" id="PF07690">
    <property type="entry name" value="MFS_1"/>
    <property type="match status" value="1"/>
</dbReference>
<feature type="transmembrane region" description="Helical" evidence="6">
    <location>
        <begin position="102"/>
        <end position="123"/>
    </location>
</feature>
<sequence length="397" mass="41575">MGQKTLSSGQAVALVGAMQFVYILDFMMVMPLGPDLAKALGVAPDRLPWMSAAYTAAAVLSGLLSIRLLDRFDRKPAVLLTFGLLAVATVAGAWAVDQWTLFIARALTGLFGGPALALGMAIVIDSTPPQERGQAISRTMLGFSVAAIGGVPLALELARLGGWTLPFYAVAAMAALVWLALALILPSMREHMGRDAAVSPRTLLARPAVQAACLVQGLTQFSAFLVIPNFSAYFLLNLGYPREHLGMLYFVGGITAMVTMLGLGRLVDRAGPFPGLLLTTISVAVGMTPLFGLHVLPLMLAFMMFMAGNAGRGVTLAAVTSQVPQPYERAGFMSLQGLVQNLAIALASVVSSQLLTTLSDGKLGNMPTVAFLTVLCSLGVLGALSLLTRRIGQTVAA</sequence>
<reference evidence="9" key="1">
    <citation type="journal article" date="2019" name="Int. J. Syst. Evol. Microbiol.">
        <title>The Global Catalogue of Microorganisms (GCM) 10K type strain sequencing project: providing services to taxonomists for standard genome sequencing and annotation.</title>
        <authorList>
            <consortium name="The Broad Institute Genomics Platform"/>
            <consortium name="The Broad Institute Genome Sequencing Center for Infectious Disease"/>
            <person name="Wu L."/>
            <person name="Ma J."/>
        </authorList>
    </citation>
    <scope>NUCLEOTIDE SEQUENCE [LARGE SCALE GENOMIC DNA]</scope>
    <source>
        <strain evidence="9">LMG 29894</strain>
    </source>
</reference>
<evidence type="ECO:0000256" key="3">
    <source>
        <dbReference type="ARBA" id="ARBA00022692"/>
    </source>
</evidence>
<evidence type="ECO:0000256" key="1">
    <source>
        <dbReference type="ARBA" id="ARBA00004651"/>
    </source>
</evidence>
<proteinExistence type="predicted"/>
<keyword evidence="9" id="KW-1185">Reference proteome</keyword>
<accession>A0ABV8MMX5</accession>
<name>A0ABV8MMX5_9NEIS</name>
<dbReference type="PANTHER" id="PTHR43124:SF3">
    <property type="entry name" value="CHLORAMPHENICOL EFFLUX PUMP RV0191"/>
    <property type="match status" value="1"/>
</dbReference>
<feature type="transmembrane region" description="Helical" evidence="6">
    <location>
        <begin position="52"/>
        <end position="70"/>
    </location>
</feature>
<evidence type="ECO:0000256" key="6">
    <source>
        <dbReference type="SAM" id="Phobius"/>
    </source>
</evidence>
<keyword evidence="5 6" id="KW-0472">Membrane</keyword>
<feature type="transmembrane region" description="Helical" evidence="6">
    <location>
        <begin position="208"/>
        <end position="227"/>
    </location>
</feature>
<feature type="transmembrane region" description="Helical" evidence="6">
    <location>
        <begin position="167"/>
        <end position="187"/>
    </location>
</feature>
<dbReference type="Gene3D" id="1.20.1250.20">
    <property type="entry name" value="MFS general substrate transporter like domains"/>
    <property type="match status" value="1"/>
</dbReference>
<keyword evidence="4 6" id="KW-1133">Transmembrane helix</keyword>
<comment type="caution">
    <text evidence="8">The sequence shown here is derived from an EMBL/GenBank/DDBJ whole genome shotgun (WGS) entry which is preliminary data.</text>
</comment>
<evidence type="ECO:0000259" key="7">
    <source>
        <dbReference type="PROSITE" id="PS50850"/>
    </source>
</evidence>
<feature type="transmembrane region" description="Helical" evidence="6">
    <location>
        <begin position="273"/>
        <end position="292"/>
    </location>
</feature>
<evidence type="ECO:0000256" key="5">
    <source>
        <dbReference type="ARBA" id="ARBA00023136"/>
    </source>
</evidence>
<feature type="transmembrane region" description="Helical" evidence="6">
    <location>
        <begin position="369"/>
        <end position="387"/>
    </location>
</feature>
<dbReference type="SUPFAM" id="SSF103473">
    <property type="entry name" value="MFS general substrate transporter"/>
    <property type="match status" value="1"/>
</dbReference>
<dbReference type="RefSeq" id="WP_378161609.1">
    <property type="nucleotide sequence ID" value="NZ_JBHSBU010000001.1"/>
</dbReference>
<dbReference type="InterPro" id="IPR020846">
    <property type="entry name" value="MFS_dom"/>
</dbReference>
<dbReference type="InterPro" id="IPR011701">
    <property type="entry name" value="MFS"/>
</dbReference>
<evidence type="ECO:0000313" key="8">
    <source>
        <dbReference type="EMBL" id="MFC4158676.1"/>
    </source>
</evidence>
<feature type="transmembrane region" description="Helical" evidence="6">
    <location>
        <begin position="135"/>
        <end position="155"/>
    </location>
</feature>
<keyword evidence="2" id="KW-1003">Cell membrane</keyword>